<dbReference type="InterPro" id="IPR005546">
    <property type="entry name" value="Autotransporte_beta"/>
</dbReference>
<dbReference type="GeneID" id="78454176"/>
<dbReference type="EMBL" id="LS483487">
    <property type="protein sequence ID" value="SQJ13736.1"/>
    <property type="molecule type" value="Genomic_DNA"/>
</dbReference>
<feature type="domain" description="Autotransporter" evidence="2">
    <location>
        <begin position="879"/>
        <end position="1164"/>
    </location>
</feature>
<proteinExistence type="predicted"/>
<protein>
    <submittedName>
        <fullName evidence="3">Uncharacterized protein with a C-terminal OMP (Outer membrane protein) domain</fullName>
    </submittedName>
</protein>
<keyword evidence="1" id="KW-0732">Signal</keyword>
<name>A0AAX2JE70_9FUSO</name>
<dbReference type="Pfam" id="PF03797">
    <property type="entry name" value="Autotransporter"/>
    <property type="match status" value="1"/>
</dbReference>
<sequence>MIEKIMKAMKSNNKKRGRNITIGVAVGFLLSCTLAAGANNGKNYLIIKKDKGTTQFSTENESRLQSKNPYLEWNTWEDDVYTNNILLSGTTNDNGNGFGLKLIDVTGLGFINKGTIEGTTNEASKSAYGINIDNALVTTLNNEGLINGIGGGKGLNSGSGIKLGILQSKEMKILKNTGLINGSISGGTLTSYAYGINLSKGTIDKLDNIGIINGTSSGESTKSYGINIGNTSGGNITTLKNIGIISGNGNNDETYGIDLYNGNMQVLDNIGIISSNTSGGSYGINLGDTTVTYKGNITTLRNGGIISGNDNGYGMYITNGKVGTLENTGVIYGKDAAIKFGDNFDSREITTLNNYGILVTSQNSIIDKGWPKNRKIKSENNYGLYITKVGGEIEVEAGSVENPHVLAGYDAAENELFREMNIENNDNKSGKNPFNGKKENSILNAVTNTYKVTTNNDEVTGSIINAYGTAVVFNGDDTDLTLAGTIVNGGIDASKTIILGSGNADTLILQSGNITYTNGNNEIQDTIINGDIQMGDGNDTVTVGNGTIINGNMDGGYDTDILNFGMEVSSNGDFTVPETKEINILHDISNFENINVESGTDVTLYDKTIDSDGKLADLHVSGVNTINIEAGGILNLRIDSTKADTAGRYIGHALYDATRDEGKLEITGGMNQEKEKQTIDETDPHVDYNNIGVLNLITNGLSKNSIIAMNGITLNQSNLFVKTNSILDKAIVLNEKEEDALKGDIKIGAAKDLFTIDKIEDGGGSGGGTGTDTPTEDTQRYLKLNEIYKGIYSSADGNFIALKDILTLSKELQKKGDYTSVSDREQMSRLLSYLEKIYTASPYSYSSELSRRSMGMFRDIVIDNQFRPNVDKWLIMGGITNDADGGTTDTYYGRNYHKFDIGTSDTDADMKLVGAYMLAKYGYSENTSLGLTIGGARSEAELSMSKVKGNSGYVGVFAENYRGNLTLKAGAGAQYSKYDADRGTIRGYNYSDKYSDMAYDIYLNGRYSDSIGDNLFLEPYATLSYTYVDQKGADEGSGDLAIKTDSKSFDYTVGKVGIDLKKVIPHGKGKTTLSAGVSYTKILDGAEEGYITGRFEDGSDFDILVAHKNEDNVGINVKYNLELENGILFDIKGTYILEKDSHHNSSKNKTESEWIAGVGIGYKF</sequence>
<dbReference type="RefSeq" id="WP_005979605.1">
    <property type="nucleotide sequence ID" value="NZ_CABKNW010000004.1"/>
</dbReference>
<reference evidence="3 4" key="1">
    <citation type="submission" date="2018-06" db="EMBL/GenBank/DDBJ databases">
        <authorList>
            <consortium name="Pathogen Informatics"/>
            <person name="Doyle S."/>
        </authorList>
    </citation>
    <scope>NUCLEOTIDE SEQUENCE [LARGE SCALE GENOMIC DNA]</scope>
    <source>
        <strain evidence="3 4">NCTC12112</strain>
    </source>
</reference>
<organism evidence="3 4">
    <name type="scientific">Fusobacterium ulcerans</name>
    <dbReference type="NCBI Taxonomy" id="861"/>
    <lineage>
        <taxon>Bacteria</taxon>
        <taxon>Fusobacteriati</taxon>
        <taxon>Fusobacteriota</taxon>
        <taxon>Fusobacteriia</taxon>
        <taxon>Fusobacteriales</taxon>
        <taxon>Fusobacteriaceae</taxon>
        <taxon>Fusobacterium</taxon>
    </lineage>
</organism>
<evidence type="ECO:0000313" key="3">
    <source>
        <dbReference type="EMBL" id="SQJ13736.1"/>
    </source>
</evidence>
<evidence type="ECO:0000313" key="4">
    <source>
        <dbReference type="Proteomes" id="UP000249008"/>
    </source>
</evidence>
<dbReference type="SUPFAM" id="SSF103515">
    <property type="entry name" value="Autotransporter"/>
    <property type="match status" value="1"/>
</dbReference>
<gene>
    <name evidence="3" type="ORF">NCTC12112_02908</name>
</gene>
<dbReference type="Proteomes" id="UP000249008">
    <property type="component" value="Chromosome 1"/>
</dbReference>
<dbReference type="SMART" id="SM00869">
    <property type="entry name" value="Autotransporter"/>
    <property type="match status" value="1"/>
</dbReference>
<dbReference type="Gene3D" id="2.40.128.130">
    <property type="entry name" value="Autotransporter beta-domain"/>
    <property type="match status" value="1"/>
</dbReference>
<dbReference type="PROSITE" id="PS51208">
    <property type="entry name" value="AUTOTRANSPORTER"/>
    <property type="match status" value="1"/>
</dbReference>
<feature type="signal peptide" evidence="1">
    <location>
        <begin position="1"/>
        <end position="38"/>
    </location>
</feature>
<evidence type="ECO:0000256" key="1">
    <source>
        <dbReference type="SAM" id="SignalP"/>
    </source>
</evidence>
<evidence type="ECO:0000259" key="2">
    <source>
        <dbReference type="PROSITE" id="PS51208"/>
    </source>
</evidence>
<accession>A0AAX2JE70</accession>
<feature type="chain" id="PRO_5043690715" evidence="1">
    <location>
        <begin position="39"/>
        <end position="1164"/>
    </location>
</feature>
<dbReference type="AlphaFoldDB" id="A0AAX2JE70"/>
<dbReference type="InterPro" id="IPR036709">
    <property type="entry name" value="Autotransporte_beta_dom_sf"/>
</dbReference>
<dbReference type="PROSITE" id="PS51257">
    <property type="entry name" value="PROKAR_LIPOPROTEIN"/>
    <property type="match status" value="1"/>
</dbReference>
<dbReference type="KEGG" id="ful:C4N20_05110"/>